<feature type="region of interest" description="Disordered" evidence="1">
    <location>
        <begin position="18"/>
        <end position="63"/>
    </location>
</feature>
<dbReference type="PANTHER" id="PTHR36340">
    <property type="entry name" value="NAD(P)H DEHYDROGENASE SUBUNIT CRR3, CHLOROPLASTIC-RELATED"/>
    <property type="match status" value="1"/>
</dbReference>
<organism evidence="2 3">
    <name type="scientific">Citrus sinensis</name>
    <name type="common">Sweet orange</name>
    <name type="synonym">Citrus aurantium var. sinensis</name>
    <dbReference type="NCBI Taxonomy" id="2711"/>
    <lineage>
        <taxon>Eukaryota</taxon>
        <taxon>Viridiplantae</taxon>
        <taxon>Streptophyta</taxon>
        <taxon>Embryophyta</taxon>
        <taxon>Tracheophyta</taxon>
        <taxon>Spermatophyta</taxon>
        <taxon>Magnoliopsida</taxon>
        <taxon>eudicotyledons</taxon>
        <taxon>Gunneridae</taxon>
        <taxon>Pentapetalae</taxon>
        <taxon>rosids</taxon>
        <taxon>malvids</taxon>
        <taxon>Sapindales</taxon>
        <taxon>Rutaceae</taxon>
        <taxon>Aurantioideae</taxon>
        <taxon>Citrus</taxon>
    </lineage>
</organism>
<evidence type="ECO:0000256" key="1">
    <source>
        <dbReference type="SAM" id="MobiDB-lite"/>
    </source>
</evidence>
<proteinExistence type="predicted"/>
<dbReference type="GO" id="GO:0009535">
    <property type="term" value="C:chloroplast thylakoid membrane"/>
    <property type="evidence" value="ECO:0007669"/>
    <property type="project" value="InterPro"/>
</dbReference>
<gene>
    <name evidence="2" type="ORF">CISIN_1g0304701mg</name>
</gene>
<evidence type="ECO:0000313" key="3">
    <source>
        <dbReference type="Proteomes" id="UP000027120"/>
    </source>
</evidence>
<keyword evidence="3" id="KW-1185">Reference proteome</keyword>
<name>A0A067FMC9_CITSI</name>
<dbReference type="GO" id="GO:0009773">
    <property type="term" value="P:photosynthetic electron transport in photosystem I"/>
    <property type="evidence" value="ECO:0007669"/>
    <property type="project" value="InterPro"/>
</dbReference>
<evidence type="ECO:0000313" key="2">
    <source>
        <dbReference type="EMBL" id="KDO64587.1"/>
    </source>
</evidence>
<dbReference type="EMBL" id="KK784906">
    <property type="protein sequence ID" value="KDO64587.1"/>
    <property type="molecule type" value="Genomic_DNA"/>
</dbReference>
<dbReference type="STRING" id="2711.A0A067FMC9"/>
<accession>A0A067FMC9</accession>
<feature type="compositionally biased region" description="Polar residues" evidence="1">
    <location>
        <begin position="18"/>
        <end position="31"/>
    </location>
</feature>
<dbReference type="InterPro" id="IPR038931">
    <property type="entry name" value="CRR3"/>
</dbReference>
<protein>
    <submittedName>
        <fullName evidence="2">Uncharacterized protein</fullName>
    </submittedName>
</protein>
<dbReference type="eggNOG" id="ENOG502S6AS">
    <property type="taxonomic scope" value="Eukaryota"/>
</dbReference>
<sequence length="177" mass="20075">MSCLSCCHYITRASLIDNTTPSSSHQTSNSNKPPVPKTKPTKIPRKSQQQMPLPMQKQDKSKQHSVMQIERAISAGTFRDAEPKDLDQEKITYNGILPDLSGMFEGPVEKQIRETGEWFAKNSEERLRSSSIDLLLFLPFGLRVQVMINANFFFCFSQCSLIVDLDDFQNIDARVCV</sequence>
<dbReference type="Proteomes" id="UP000027120">
    <property type="component" value="Unassembled WGS sequence"/>
</dbReference>
<reference evidence="2 3" key="1">
    <citation type="submission" date="2014-04" db="EMBL/GenBank/DDBJ databases">
        <authorList>
            <consortium name="International Citrus Genome Consortium"/>
            <person name="Gmitter F."/>
            <person name="Chen C."/>
            <person name="Farmerie W."/>
            <person name="Harkins T."/>
            <person name="Desany B."/>
            <person name="Mohiuddin M."/>
            <person name="Kodira C."/>
            <person name="Borodovsky M."/>
            <person name="Lomsadze A."/>
            <person name="Burns P."/>
            <person name="Jenkins J."/>
            <person name="Prochnik S."/>
            <person name="Shu S."/>
            <person name="Chapman J."/>
            <person name="Pitluck S."/>
            <person name="Schmutz J."/>
            <person name="Rokhsar D."/>
        </authorList>
    </citation>
    <scope>NUCLEOTIDE SEQUENCE</scope>
</reference>
<dbReference type="PaxDb" id="2711-XP_006469210.1"/>
<dbReference type="PANTHER" id="PTHR36340:SF1">
    <property type="entry name" value="NAD(P)H DEHYDROGENASE SUBUNIT CRR3, CHLOROPLASTIC-RELATED"/>
    <property type="match status" value="1"/>
</dbReference>
<dbReference type="GO" id="GO:0010598">
    <property type="term" value="C:NAD(P)H dehydrogenase complex (plastoquinone)"/>
    <property type="evidence" value="ECO:0007669"/>
    <property type="project" value="InterPro"/>
</dbReference>
<dbReference type="AlphaFoldDB" id="A0A067FMC9"/>